<organism evidence="2 3">
    <name type="scientific">Candidatus Daviesbacteria bacterium RIFCSPHIGHO2_02_FULL_39_12</name>
    <dbReference type="NCBI Taxonomy" id="1797770"/>
    <lineage>
        <taxon>Bacteria</taxon>
        <taxon>Candidatus Daviesiibacteriota</taxon>
    </lineage>
</organism>
<dbReference type="Proteomes" id="UP000177042">
    <property type="component" value="Unassembled WGS sequence"/>
</dbReference>
<comment type="caution">
    <text evidence="2">The sequence shown here is derived from an EMBL/GenBank/DDBJ whole genome shotgun (WGS) entry which is preliminary data.</text>
</comment>
<proteinExistence type="predicted"/>
<sequence>MSSRKTFYILITTILAIAFFVTVFKEKTHLTNPVSPTPLATPAAPKTFQFDRNTDLRLELENVNPQVLDSDFE</sequence>
<gene>
    <name evidence="2" type="ORF">A3C26_01175</name>
</gene>
<keyword evidence="1" id="KW-0812">Transmembrane</keyword>
<dbReference type="AlphaFoldDB" id="A0A1F5J8P8"/>
<evidence type="ECO:0000256" key="1">
    <source>
        <dbReference type="SAM" id="Phobius"/>
    </source>
</evidence>
<feature type="transmembrane region" description="Helical" evidence="1">
    <location>
        <begin position="6"/>
        <end position="24"/>
    </location>
</feature>
<protein>
    <submittedName>
        <fullName evidence="2">Uncharacterized protein</fullName>
    </submittedName>
</protein>
<evidence type="ECO:0000313" key="2">
    <source>
        <dbReference type="EMBL" id="OGE25001.1"/>
    </source>
</evidence>
<accession>A0A1F5J8P8</accession>
<keyword evidence="1" id="KW-1133">Transmembrane helix</keyword>
<reference evidence="2 3" key="1">
    <citation type="journal article" date="2016" name="Nat. Commun.">
        <title>Thousands of microbial genomes shed light on interconnected biogeochemical processes in an aquifer system.</title>
        <authorList>
            <person name="Anantharaman K."/>
            <person name="Brown C.T."/>
            <person name="Hug L.A."/>
            <person name="Sharon I."/>
            <person name="Castelle C.J."/>
            <person name="Probst A.J."/>
            <person name="Thomas B.C."/>
            <person name="Singh A."/>
            <person name="Wilkins M.J."/>
            <person name="Karaoz U."/>
            <person name="Brodie E.L."/>
            <person name="Williams K.H."/>
            <person name="Hubbard S.S."/>
            <person name="Banfield J.F."/>
        </authorList>
    </citation>
    <scope>NUCLEOTIDE SEQUENCE [LARGE SCALE GENOMIC DNA]</scope>
</reference>
<dbReference type="EMBL" id="MFCX01000035">
    <property type="protein sequence ID" value="OGE25001.1"/>
    <property type="molecule type" value="Genomic_DNA"/>
</dbReference>
<keyword evidence="1" id="KW-0472">Membrane</keyword>
<evidence type="ECO:0000313" key="3">
    <source>
        <dbReference type="Proteomes" id="UP000177042"/>
    </source>
</evidence>
<name>A0A1F5J8P8_9BACT</name>